<evidence type="ECO:0000256" key="6">
    <source>
        <dbReference type="ARBA" id="ARBA00023136"/>
    </source>
</evidence>
<dbReference type="Pfam" id="PF17200">
    <property type="entry name" value="sCache_2"/>
    <property type="match status" value="1"/>
</dbReference>
<dbReference type="Pfam" id="PF00015">
    <property type="entry name" value="MCPsignal"/>
    <property type="match status" value="1"/>
</dbReference>
<dbReference type="EMBL" id="CP028324">
    <property type="protein sequence ID" value="AVR96312.1"/>
    <property type="molecule type" value="Genomic_DNA"/>
</dbReference>
<accession>A0A2R4C9R9</accession>
<organism evidence="11 12">
    <name type="scientific">Pseudoduganella armeniaca</name>
    <dbReference type="NCBI Taxonomy" id="2072590"/>
    <lineage>
        <taxon>Bacteria</taxon>
        <taxon>Pseudomonadati</taxon>
        <taxon>Pseudomonadota</taxon>
        <taxon>Betaproteobacteria</taxon>
        <taxon>Burkholderiales</taxon>
        <taxon>Oxalobacteraceae</taxon>
        <taxon>Telluria group</taxon>
        <taxon>Pseudoduganella</taxon>
    </lineage>
</organism>
<comment type="subcellular location">
    <subcellularLocation>
        <location evidence="1">Cell membrane</location>
        <topology evidence="1">Multi-pass membrane protein</topology>
    </subcellularLocation>
</comment>
<keyword evidence="2" id="KW-1003">Cell membrane</keyword>
<dbReference type="FunFam" id="1.10.287.950:FF:000001">
    <property type="entry name" value="Methyl-accepting chemotaxis sensory transducer"/>
    <property type="match status" value="1"/>
</dbReference>
<dbReference type="InterPro" id="IPR004089">
    <property type="entry name" value="MCPsignal_dom"/>
</dbReference>
<dbReference type="KEGG" id="masz:C9I28_11795"/>
<evidence type="ECO:0000256" key="9">
    <source>
        <dbReference type="SAM" id="Phobius"/>
    </source>
</evidence>
<feature type="domain" description="Methyl-accepting transducer" evidence="10">
    <location>
        <begin position="271"/>
        <end position="500"/>
    </location>
</feature>
<dbReference type="SMART" id="SM01049">
    <property type="entry name" value="Cache_2"/>
    <property type="match status" value="1"/>
</dbReference>
<reference evidence="11 12" key="1">
    <citation type="submission" date="2018-03" db="EMBL/GenBank/DDBJ databases">
        <title>Massilia armeniaca sp. nov., isolated from desert soil.</title>
        <authorList>
            <person name="Huang H."/>
            <person name="Ren M."/>
        </authorList>
    </citation>
    <scope>NUCLEOTIDE SEQUENCE [LARGE SCALE GENOMIC DNA]</scope>
    <source>
        <strain evidence="11 12">ZMN-3</strain>
    </source>
</reference>
<feature type="transmembrane region" description="Helical" evidence="9">
    <location>
        <begin position="187"/>
        <end position="209"/>
    </location>
</feature>
<dbReference type="SUPFAM" id="SSF58104">
    <property type="entry name" value="Methyl-accepting chemotaxis protein (MCP) signaling domain"/>
    <property type="match status" value="1"/>
</dbReference>
<dbReference type="PANTHER" id="PTHR43531">
    <property type="entry name" value="PROTEIN ICFG"/>
    <property type="match status" value="1"/>
</dbReference>
<dbReference type="InterPro" id="IPR051310">
    <property type="entry name" value="MCP_chemotaxis"/>
</dbReference>
<dbReference type="RefSeq" id="WP_107141660.1">
    <property type="nucleotide sequence ID" value="NZ_CP028324.1"/>
</dbReference>
<evidence type="ECO:0000256" key="3">
    <source>
        <dbReference type="ARBA" id="ARBA00022481"/>
    </source>
</evidence>
<dbReference type="OrthoDB" id="8555762at2"/>
<dbReference type="PANTHER" id="PTHR43531:SF14">
    <property type="entry name" value="METHYL-ACCEPTING CHEMOTAXIS PROTEIN I-RELATED"/>
    <property type="match status" value="1"/>
</dbReference>
<evidence type="ECO:0000256" key="1">
    <source>
        <dbReference type="ARBA" id="ARBA00004651"/>
    </source>
</evidence>
<dbReference type="GO" id="GO:0004888">
    <property type="term" value="F:transmembrane signaling receptor activity"/>
    <property type="evidence" value="ECO:0007669"/>
    <property type="project" value="TreeGrafter"/>
</dbReference>
<evidence type="ECO:0000256" key="4">
    <source>
        <dbReference type="ARBA" id="ARBA00022692"/>
    </source>
</evidence>
<dbReference type="AlphaFoldDB" id="A0A2R4C9R9"/>
<gene>
    <name evidence="11" type="ORF">C9I28_11795</name>
</gene>
<evidence type="ECO:0000313" key="12">
    <source>
        <dbReference type="Proteomes" id="UP000240505"/>
    </source>
</evidence>
<dbReference type="GO" id="GO:0007165">
    <property type="term" value="P:signal transduction"/>
    <property type="evidence" value="ECO:0007669"/>
    <property type="project" value="UniProtKB-KW"/>
</dbReference>
<dbReference type="Proteomes" id="UP000240505">
    <property type="component" value="Chromosome"/>
</dbReference>
<dbReference type="SMART" id="SM00283">
    <property type="entry name" value="MA"/>
    <property type="match status" value="1"/>
</dbReference>
<dbReference type="Gene3D" id="1.10.287.950">
    <property type="entry name" value="Methyl-accepting chemotaxis protein"/>
    <property type="match status" value="1"/>
</dbReference>
<comment type="similarity">
    <text evidence="7">Belongs to the methyl-accepting chemotaxis (MCP) protein family.</text>
</comment>
<keyword evidence="6 9" id="KW-0472">Membrane</keyword>
<dbReference type="CDD" id="cd11386">
    <property type="entry name" value="MCP_signal"/>
    <property type="match status" value="1"/>
</dbReference>
<dbReference type="GO" id="GO:0005886">
    <property type="term" value="C:plasma membrane"/>
    <property type="evidence" value="ECO:0007669"/>
    <property type="project" value="UniProtKB-SubCell"/>
</dbReference>
<evidence type="ECO:0000259" key="10">
    <source>
        <dbReference type="PROSITE" id="PS50111"/>
    </source>
</evidence>
<evidence type="ECO:0000256" key="7">
    <source>
        <dbReference type="ARBA" id="ARBA00029447"/>
    </source>
</evidence>
<evidence type="ECO:0000256" key="8">
    <source>
        <dbReference type="PROSITE-ProRule" id="PRU00284"/>
    </source>
</evidence>
<keyword evidence="3" id="KW-0488">Methylation</keyword>
<protein>
    <submittedName>
        <fullName evidence="11">Chemotaxis protein</fullName>
    </submittedName>
</protein>
<keyword evidence="12" id="KW-1185">Reference proteome</keyword>
<dbReference type="GO" id="GO:0006935">
    <property type="term" value="P:chemotaxis"/>
    <property type="evidence" value="ECO:0007669"/>
    <property type="project" value="TreeGrafter"/>
</dbReference>
<dbReference type="Gene3D" id="3.30.450.20">
    <property type="entry name" value="PAS domain"/>
    <property type="match status" value="1"/>
</dbReference>
<dbReference type="PROSITE" id="PS50111">
    <property type="entry name" value="CHEMOTAXIS_TRANSDUC_2"/>
    <property type="match status" value="1"/>
</dbReference>
<keyword evidence="5 9" id="KW-1133">Transmembrane helix</keyword>
<proteinExistence type="inferred from homology"/>
<keyword evidence="4 9" id="KW-0812">Transmembrane</keyword>
<evidence type="ECO:0000256" key="2">
    <source>
        <dbReference type="ARBA" id="ARBA00022475"/>
    </source>
</evidence>
<keyword evidence="8" id="KW-0807">Transducer</keyword>
<evidence type="ECO:0000313" key="11">
    <source>
        <dbReference type="EMBL" id="AVR96312.1"/>
    </source>
</evidence>
<name>A0A2R4C9R9_9BURK</name>
<evidence type="ECO:0000256" key="5">
    <source>
        <dbReference type="ARBA" id="ARBA00022989"/>
    </source>
</evidence>
<sequence>MKSLTFKQKLWIPLVCSLLCITAIFVYHAVQTRNVRIEERKHDLENLVDTAMSGVKFYAERAKAGKMTEAAAKEEAKALLRAERYAADGYMSIIDSTGTPIMNPTKPESEGKNRWDFQDKKGNYLYRDIAAVGKSAAGKGFVEYWWIRPGGTEPVLKLSRVASYQPWDWNLVTGVYMDDIDQAFHATLLKSAGILLAVCGVLAVIVGAINRSLQRTIGGDPGYAETIATRIAAGDLSVTVETAANDTGSILFGMKTMQANLAQTIGAIRRSADTIATASAEIASGNMDLSSRTESQASALEETAASMEELTSTVNQNAQNATQANELVQRASTVAQQGGDVVAQVVRTMDTINASSRKIVDIISVIDGIAFQTNILALNAAVEAARAGEQGRGFAVVASEVRNLAQRSASAAKEIKELINASVDSVGVGTTLVAQAGTTMTDVVDSVGRVTQIMASIADASTEQSTGIGHVNEAITSMDTVTQQNAALVEEAAAAAASMQDQAAQLAALVAQFTLAETGAMPRLPRQAQARLAA</sequence>
<feature type="transmembrane region" description="Helical" evidence="9">
    <location>
        <begin position="12"/>
        <end position="30"/>
    </location>
</feature>
<dbReference type="InterPro" id="IPR033480">
    <property type="entry name" value="sCache_2"/>
</dbReference>